<dbReference type="EMBL" id="CP001280">
    <property type="protein sequence ID" value="ACK50920.1"/>
    <property type="molecule type" value="Genomic_DNA"/>
</dbReference>
<evidence type="ECO:0000313" key="2">
    <source>
        <dbReference type="Proteomes" id="UP000002257"/>
    </source>
</evidence>
<dbReference type="eggNOG" id="ENOG5032X5J">
    <property type="taxonomic scope" value="Bacteria"/>
</dbReference>
<protein>
    <submittedName>
        <fullName evidence="1">Uncharacterized protein</fullName>
    </submittedName>
</protein>
<dbReference type="KEGG" id="msl:Msil_1977"/>
<dbReference type="Proteomes" id="UP000002257">
    <property type="component" value="Chromosome"/>
</dbReference>
<proteinExistence type="predicted"/>
<sequence>MKELAEGIDSRFRSCGLITYRQVALDKGGVWKLIAERSLPEKISAWTLAPSIAKTFKGGVPPEGWQGTIFEIMPEPEAVILNLHALYQSPDFCGALERESSAIDGFWDGAGRYRNTQAEVVLGIDNLDRASVYALGGYSSDRDTLIRMMFDQEPTQELIAWFETQQKKAGFELGAFWLDGEPLQRVLARMEPHIARLKPIKAAQDEAKKAVASGADENS</sequence>
<organism evidence="1 2">
    <name type="scientific">Methylocella silvestris (strain DSM 15510 / CIP 108128 / LMG 27833 / NCIMB 13906 / BL2)</name>
    <dbReference type="NCBI Taxonomy" id="395965"/>
    <lineage>
        <taxon>Bacteria</taxon>
        <taxon>Pseudomonadati</taxon>
        <taxon>Pseudomonadota</taxon>
        <taxon>Alphaproteobacteria</taxon>
        <taxon>Hyphomicrobiales</taxon>
        <taxon>Beijerinckiaceae</taxon>
        <taxon>Methylocella</taxon>
    </lineage>
</organism>
<accession>B8EPR6</accession>
<name>B8EPR6_METSB</name>
<keyword evidence="2" id="KW-1185">Reference proteome</keyword>
<gene>
    <name evidence="1" type="ordered locus">Msil_1977</name>
</gene>
<dbReference type="HOGENOM" id="CLU_1101249_0_0_5"/>
<dbReference type="AlphaFoldDB" id="B8EPR6"/>
<dbReference type="STRING" id="395965.Msil_1977"/>
<reference evidence="1 2" key="1">
    <citation type="journal article" date="2010" name="J. Bacteriol.">
        <title>Complete genome sequence of the aerobic facultative methanotroph Methylocella silvestris BL2.</title>
        <authorList>
            <person name="Chen Y."/>
            <person name="Crombie A."/>
            <person name="Rahman M.T."/>
            <person name="Dedysh S.N."/>
            <person name="Liesack W."/>
            <person name="Stott M.B."/>
            <person name="Alam M."/>
            <person name="Theisen A.R."/>
            <person name="Murrell J.C."/>
            <person name="Dunfield P.F."/>
        </authorList>
    </citation>
    <scope>NUCLEOTIDE SEQUENCE [LARGE SCALE GENOMIC DNA]</scope>
    <source>
        <strain evidence="2">DSM 15510 / CIP 108128 / LMG 27833 / NCIMB 13906 / BL2</strain>
    </source>
</reference>
<evidence type="ECO:0000313" key="1">
    <source>
        <dbReference type="EMBL" id="ACK50920.1"/>
    </source>
</evidence>